<evidence type="ECO:0000256" key="1">
    <source>
        <dbReference type="ARBA" id="ARBA00004370"/>
    </source>
</evidence>
<proteinExistence type="predicted"/>
<feature type="non-terminal residue" evidence="7">
    <location>
        <position position="144"/>
    </location>
</feature>
<keyword evidence="3 5" id="KW-0106">Calcium</keyword>
<evidence type="ECO:0000256" key="2">
    <source>
        <dbReference type="ARBA" id="ARBA00022737"/>
    </source>
</evidence>
<dbReference type="SUPFAM" id="SSF49313">
    <property type="entry name" value="Cadherin-like"/>
    <property type="match status" value="1"/>
</dbReference>
<dbReference type="PANTHER" id="PTHR24027:SF438">
    <property type="entry name" value="CADHERIN 23"/>
    <property type="match status" value="1"/>
</dbReference>
<dbReference type="GO" id="GO:0005509">
    <property type="term" value="F:calcium ion binding"/>
    <property type="evidence" value="ECO:0007669"/>
    <property type="project" value="UniProtKB-UniRule"/>
</dbReference>
<dbReference type="Gene3D" id="2.60.40.60">
    <property type="entry name" value="Cadherins"/>
    <property type="match status" value="1"/>
</dbReference>
<evidence type="ECO:0000256" key="3">
    <source>
        <dbReference type="ARBA" id="ARBA00022837"/>
    </source>
</evidence>
<keyword evidence="2" id="KW-0677">Repeat</keyword>
<gene>
    <name evidence="7" type="ORF">B4U80_12617</name>
</gene>
<dbReference type="PROSITE" id="PS50268">
    <property type="entry name" value="CADHERIN_2"/>
    <property type="match status" value="1"/>
</dbReference>
<evidence type="ECO:0000256" key="4">
    <source>
        <dbReference type="ARBA" id="ARBA00023136"/>
    </source>
</evidence>
<dbReference type="GO" id="GO:0008013">
    <property type="term" value="F:beta-catenin binding"/>
    <property type="evidence" value="ECO:0007669"/>
    <property type="project" value="TreeGrafter"/>
</dbReference>
<reference evidence="7 8" key="1">
    <citation type="journal article" date="2018" name="Gigascience">
        <title>Genomes of trombidid mites reveal novel predicted allergens and laterally-transferred genes associated with secondary metabolism.</title>
        <authorList>
            <person name="Dong X."/>
            <person name="Chaisiri K."/>
            <person name="Xia D."/>
            <person name="Armstrong S.D."/>
            <person name="Fang Y."/>
            <person name="Donnelly M.J."/>
            <person name="Kadowaki T."/>
            <person name="McGarry J.W."/>
            <person name="Darby A.C."/>
            <person name="Makepeace B.L."/>
        </authorList>
    </citation>
    <scope>NUCLEOTIDE SEQUENCE [LARGE SCALE GENOMIC DNA]</scope>
    <source>
        <strain evidence="7">UoL-UT</strain>
    </source>
</reference>
<dbReference type="CDD" id="cd11304">
    <property type="entry name" value="Cadherin_repeat"/>
    <property type="match status" value="1"/>
</dbReference>
<dbReference type="VEuPathDB" id="VectorBase:LDEU014239"/>
<evidence type="ECO:0000256" key="5">
    <source>
        <dbReference type="PROSITE-ProRule" id="PRU00043"/>
    </source>
</evidence>
<feature type="non-terminal residue" evidence="7">
    <location>
        <position position="1"/>
    </location>
</feature>
<evidence type="ECO:0000259" key="6">
    <source>
        <dbReference type="PROSITE" id="PS50268"/>
    </source>
</evidence>
<dbReference type="PANTHER" id="PTHR24027">
    <property type="entry name" value="CADHERIN-23"/>
    <property type="match status" value="1"/>
</dbReference>
<keyword evidence="8" id="KW-1185">Reference proteome</keyword>
<dbReference type="InterPro" id="IPR015919">
    <property type="entry name" value="Cadherin-like_sf"/>
</dbReference>
<evidence type="ECO:0000313" key="7">
    <source>
        <dbReference type="EMBL" id="RWS04941.1"/>
    </source>
</evidence>
<comment type="subcellular location">
    <subcellularLocation>
        <location evidence="1">Membrane</location>
    </subcellularLocation>
</comment>
<evidence type="ECO:0000313" key="8">
    <source>
        <dbReference type="Proteomes" id="UP000288716"/>
    </source>
</evidence>
<dbReference type="EMBL" id="NCKV01053265">
    <property type="protein sequence ID" value="RWS04941.1"/>
    <property type="molecule type" value="Genomic_DNA"/>
</dbReference>
<dbReference type="GO" id="GO:0016477">
    <property type="term" value="P:cell migration"/>
    <property type="evidence" value="ECO:0007669"/>
    <property type="project" value="TreeGrafter"/>
</dbReference>
<dbReference type="InterPro" id="IPR039808">
    <property type="entry name" value="Cadherin"/>
</dbReference>
<protein>
    <recommendedName>
        <fullName evidence="6">Cadherin domain-containing protein</fullName>
    </recommendedName>
</protein>
<keyword evidence="4" id="KW-0472">Membrane</keyword>
<dbReference type="GO" id="GO:0016342">
    <property type="term" value="C:catenin complex"/>
    <property type="evidence" value="ECO:0007669"/>
    <property type="project" value="TreeGrafter"/>
</dbReference>
<sequence>SVVIIVKVKNVNEFKPKFNKKHFEFNLIEGSPIGTVIGSLQGSAVDEDFNDTIQYFIVKNKKFGIEVDNKGLISIRSAINFEKESRNSAEEFKYMLIAKNPGVIRSEADYDEASLLINLIKANGSPVFNQSIVCKFGEKHDGCR</sequence>
<dbReference type="Proteomes" id="UP000288716">
    <property type="component" value="Unassembled WGS sequence"/>
</dbReference>
<comment type="caution">
    <text evidence="7">The sequence shown here is derived from an EMBL/GenBank/DDBJ whole genome shotgun (WGS) entry which is preliminary data.</text>
</comment>
<dbReference type="AlphaFoldDB" id="A0A443QQ66"/>
<dbReference type="GO" id="GO:0045296">
    <property type="term" value="F:cadherin binding"/>
    <property type="evidence" value="ECO:0007669"/>
    <property type="project" value="TreeGrafter"/>
</dbReference>
<organism evidence="7 8">
    <name type="scientific">Leptotrombidium deliense</name>
    <dbReference type="NCBI Taxonomy" id="299467"/>
    <lineage>
        <taxon>Eukaryota</taxon>
        <taxon>Metazoa</taxon>
        <taxon>Ecdysozoa</taxon>
        <taxon>Arthropoda</taxon>
        <taxon>Chelicerata</taxon>
        <taxon>Arachnida</taxon>
        <taxon>Acari</taxon>
        <taxon>Acariformes</taxon>
        <taxon>Trombidiformes</taxon>
        <taxon>Prostigmata</taxon>
        <taxon>Anystina</taxon>
        <taxon>Parasitengona</taxon>
        <taxon>Trombiculoidea</taxon>
        <taxon>Trombiculidae</taxon>
        <taxon>Leptotrombidium</taxon>
    </lineage>
</organism>
<accession>A0A443QQ66</accession>
<dbReference type="STRING" id="299467.A0A443QQ66"/>
<dbReference type="GO" id="GO:0007156">
    <property type="term" value="P:homophilic cell adhesion via plasma membrane adhesion molecules"/>
    <property type="evidence" value="ECO:0007669"/>
    <property type="project" value="InterPro"/>
</dbReference>
<feature type="domain" description="Cadherin" evidence="6">
    <location>
        <begin position="19"/>
        <end position="128"/>
    </location>
</feature>
<name>A0A443QQ66_9ACAR</name>
<dbReference type="InterPro" id="IPR002126">
    <property type="entry name" value="Cadherin-like_dom"/>
</dbReference>